<gene>
    <name evidence="8" type="ORF">HMPREF9460_03455</name>
</gene>
<dbReference type="InterPro" id="IPR013324">
    <property type="entry name" value="RNA_pol_sigma_r3/r4-like"/>
</dbReference>
<reference evidence="8 9" key="1">
    <citation type="submission" date="2011-08" db="EMBL/GenBank/DDBJ databases">
        <title>The Genome Sequence of Clostridium orbiscindens 1_3_50AFAA.</title>
        <authorList>
            <consortium name="The Broad Institute Genome Sequencing Platform"/>
            <person name="Earl A."/>
            <person name="Ward D."/>
            <person name="Feldgarden M."/>
            <person name="Gevers D."/>
            <person name="Daigneault M."/>
            <person name="Strauss J."/>
            <person name="Allen-Vercoe E."/>
            <person name="Young S.K."/>
            <person name="Zeng Q."/>
            <person name="Gargeya S."/>
            <person name="Fitzgerald M."/>
            <person name="Haas B."/>
            <person name="Abouelleil A."/>
            <person name="Alvarado L."/>
            <person name="Arachchi H.M."/>
            <person name="Berlin A."/>
            <person name="Brown A."/>
            <person name="Chapman S.B."/>
            <person name="Chen Z."/>
            <person name="Dunbar C."/>
            <person name="Freedman E."/>
            <person name="Gearin G."/>
            <person name="Gellesch M."/>
            <person name="Goldberg J."/>
            <person name="Griggs A."/>
            <person name="Gujja S."/>
            <person name="Heiman D."/>
            <person name="Howarth C."/>
            <person name="Larson L."/>
            <person name="Lui A."/>
            <person name="MacDonald P.J.P."/>
            <person name="Montmayeur A."/>
            <person name="Murphy C."/>
            <person name="Neiman D."/>
            <person name="Pearson M."/>
            <person name="Priest M."/>
            <person name="Roberts A."/>
            <person name="Saif S."/>
            <person name="Shea T."/>
            <person name="Shenoy N."/>
            <person name="Sisk P."/>
            <person name="Stolte C."/>
            <person name="Sykes S."/>
            <person name="Wortman J."/>
            <person name="Nusbaum C."/>
            <person name="Birren B."/>
        </authorList>
    </citation>
    <scope>NUCLEOTIDE SEQUENCE [LARGE SCALE GENOMIC DNA]</scope>
    <source>
        <strain evidence="8 9">1_3_50AFAA</strain>
    </source>
</reference>
<dbReference type="Pfam" id="PF04542">
    <property type="entry name" value="Sigma70_r2"/>
    <property type="match status" value="1"/>
</dbReference>
<dbReference type="CDD" id="cd06171">
    <property type="entry name" value="Sigma70_r4"/>
    <property type="match status" value="1"/>
</dbReference>
<comment type="caution">
    <text evidence="8">The sequence shown here is derived from an EMBL/GenBank/DDBJ whole genome shotgun (WGS) entry which is preliminary data.</text>
</comment>
<name>A0A096B3I3_FLAPL</name>
<dbReference type="SUPFAM" id="SSF88659">
    <property type="entry name" value="Sigma3 and sigma4 domains of RNA polymerase sigma factors"/>
    <property type="match status" value="1"/>
</dbReference>
<keyword evidence="4" id="KW-0238">DNA-binding</keyword>
<dbReference type="InterPro" id="IPR013249">
    <property type="entry name" value="RNA_pol_sigma70_r4_t2"/>
</dbReference>
<keyword evidence="5" id="KW-0804">Transcription</keyword>
<dbReference type="InterPro" id="IPR014284">
    <property type="entry name" value="RNA_pol_sigma-70_dom"/>
</dbReference>
<dbReference type="InterPro" id="IPR013325">
    <property type="entry name" value="RNA_pol_sigma_r2"/>
</dbReference>
<evidence type="ECO:0000256" key="5">
    <source>
        <dbReference type="ARBA" id="ARBA00023163"/>
    </source>
</evidence>
<keyword evidence="3" id="KW-0731">Sigma factor</keyword>
<protein>
    <recommendedName>
        <fullName evidence="10">HTH luxR-type domain-containing protein</fullName>
    </recommendedName>
</protein>
<dbReference type="InterPro" id="IPR039425">
    <property type="entry name" value="RNA_pol_sigma-70-like"/>
</dbReference>
<dbReference type="PANTHER" id="PTHR43133:SF8">
    <property type="entry name" value="RNA POLYMERASE SIGMA FACTOR HI_1459-RELATED"/>
    <property type="match status" value="1"/>
</dbReference>
<proteinExistence type="inferred from homology"/>
<evidence type="ECO:0000256" key="2">
    <source>
        <dbReference type="ARBA" id="ARBA00023015"/>
    </source>
</evidence>
<evidence type="ECO:0000259" key="6">
    <source>
        <dbReference type="Pfam" id="PF04542"/>
    </source>
</evidence>
<dbReference type="GO" id="GO:0016987">
    <property type="term" value="F:sigma factor activity"/>
    <property type="evidence" value="ECO:0007669"/>
    <property type="project" value="UniProtKB-KW"/>
</dbReference>
<comment type="similarity">
    <text evidence="1">Belongs to the sigma-70 factor family. ECF subfamily.</text>
</comment>
<dbReference type="Proteomes" id="UP000029585">
    <property type="component" value="Unassembled WGS sequence"/>
</dbReference>
<dbReference type="Pfam" id="PF08281">
    <property type="entry name" value="Sigma70_r4_2"/>
    <property type="match status" value="1"/>
</dbReference>
<evidence type="ECO:0000256" key="3">
    <source>
        <dbReference type="ARBA" id="ARBA00023082"/>
    </source>
</evidence>
<sequence length="161" mass="18314">MEPRTLEELYRRYAGELYLYAYSLCQNEAQAQDLTAEAFCRALLALDGADAGWRSWLYKVCRNLWLDQVRRSRRLAPEPPGPELAAEGDVLEELLQEERRRAVYRAVQALSPVDREIVTLHYYGGLSLKEAGEAMGLTPGAARTLLCRARKKLKSRLEGQI</sequence>
<dbReference type="RefSeq" id="WP_007492450.1">
    <property type="nucleotide sequence ID" value="NZ_KN174166.1"/>
</dbReference>
<dbReference type="PATRIC" id="fig|742738.3.peg.3557"/>
<dbReference type="HOGENOM" id="CLU_047691_3_4_9"/>
<evidence type="ECO:0000259" key="7">
    <source>
        <dbReference type="Pfam" id="PF08281"/>
    </source>
</evidence>
<dbReference type="GO" id="GO:0006352">
    <property type="term" value="P:DNA-templated transcription initiation"/>
    <property type="evidence" value="ECO:0007669"/>
    <property type="project" value="InterPro"/>
</dbReference>
<dbReference type="Gene3D" id="1.10.1740.10">
    <property type="match status" value="1"/>
</dbReference>
<dbReference type="EMBL" id="ADLO01000105">
    <property type="protein sequence ID" value="KGF53635.1"/>
    <property type="molecule type" value="Genomic_DNA"/>
</dbReference>
<evidence type="ECO:0000313" key="9">
    <source>
        <dbReference type="Proteomes" id="UP000029585"/>
    </source>
</evidence>
<dbReference type="GO" id="GO:0003677">
    <property type="term" value="F:DNA binding"/>
    <property type="evidence" value="ECO:0007669"/>
    <property type="project" value="UniProtKB-KW"/>
</dbReference>
<dbReference type="GeneID" id="63972276"/>
<evidence type="ECO:0000256" key="1">
    <source>
        <dbReference type="ARBA" id="ARBA00010641"/>
    </source>
</evidence>
<dbReference type="InterPro" id="IPR036388">
    <property type="entry name" value="WH-like_DNA-bd_sf"/>
</dbReference>
<dbReference type="AlphaFoldDB" id="A0A096B3I3"/>
<evidence type="ECO:0000256" key="4">
    <source>
        <dbReference type="ARBA" id="ARBA00023125"/>
    </source>
</evidence>
<evidence type="ECO:0000313" key="8">
    <source>
        <dbReference type="EMBL" id="KGF53635.1"/>
    </source>
</evidence>
<dbReference type="NCBIfam" id="TIGR02937">
    <property type="entry name" value="sigma70-ECF"/>
    <property type="match status" value="1"/>
</dbReference>
<feature type="domain" description="RNA polymerase sigma factor 70 region 4 type 2" evidence="7">
    <location>
        <begin position="101"/>
        <end position="153"/>
    </location>
</feature>
<dbReference type="eggNOG" id="COG1595">
    <property type="taxonomic scope" value="Bacteria"/>
</dbReference>
<dbReference type="Gene3D" id="1.10.10.10">
    <property type="entry name" value="Winged helix-like DNA-binding domain superfamily/Winged helix DNA-binding domain"/>
    <property type="match status" value="1"/>
</dbReference>
<accession>A0A096B3I3</accession>
<dbReference type="InterPro" id="IPR007627">
    <property type="entry name" value="RNA_pol_sigma70_r2"/>
</dbReference>
<organism evidence="8 9">
    <name type="scientific">Flavonifractor plautii 1_3_50AFAA</name>
    <dbReference type="NCBI Taxonomy" id="742738"/>
    <lineage>
        <taxon>Bacteria</taxon>
        <taxon>Bacillati</taxon>
        <taxon>Bacillota</taxon>
        <taxon>Clostridia</taxon>
        <taxon>Eubacteriales</taxon>
        <taxon>Oscillospiraceae</taxon>
        <taxon>Flavonifractor</taxon>
    </lineage>
</organism>
<keyword evidence="2" id="KW-0805">Transcription regulation</keyword>
<feature type="domain" description="RNA polymerase sigma-70 region 2" evidence="6">
    <location>
        <begin position="9"/>
        <end position="74"/>
    </location>
</feature>
<evidence type="ECO:0008006" key="10">
    <source>
        <dbReference type="Google" id="ProtNLM"/>
    </source>
</evidence>
<keyword evidence="9" id="KW-1185">Reference proteome</keyword>
<dbReference type="SUPFAM" id="SSF88946">
    <property type="entry name" value="Sigma2 domain of RNA polymerase sigma factors"/>
    <property type="match status" value="1"/>
</dbReference>
<dbReference type="PANTHER" id="PTHR43133">
    <property type="entry name" value="RNA POLYMERASE ECF-TYPE SIGMA FACTO"/>
    <property type="match status" value="1"/>
</dbReference>